<dbReference type="SUPFAM" id="SSF51735">
    <property type="entry name" value="NAD(P)-binding Rossmann-fold domains"/>
    <property type="match status" value="1"/>
</dbReference>
<dbReference type="InterPro" id="IPR016040">
    <property type="entry name" value="NAD(P)-bd_dom"/>
</dbReference>
<dbReference type="RefSeq" id="WP_110379129.1">
    <property type="nucleotide sequence ID" value="NZ_CP029288.2"/>
</dbReference>
<dbReference type="Gene3D" id="3.90.25.10">
    <property type="entry name" value="UDP-galactose 4-epimerase, domain 1"/>
    <property type="match status" value="1"/>
</dbReference>
<dbReference type="PANTHER" id="PTHR43000">
    <property type="entry name" value="DTDP-D-GLUCOSE 4,6-DEHYDRATASE-RELATED"/>
    <property type="match status" value="1"/>
</dbReference>
<sequence length="328" mass="37583">MKVLVTGGLGFIGSNFIRLLKRKGIIEVINVDNMSCGSQPDNEVEGVKLYKADIADFETVSSIIREEKPDVIVNFAAQSHVDRSIVDPLSFVKSNVEGVVSLLESIRRYNEDAKFIQIGTDEEYGEIYEGSFNEESRLKPSSPYSASKASATLFALSYVRTYGLDVIVSRSSNNYGPYQFPEKLIPKTIIRAYLNLPIPIYGKGNNVRDWTFVEDNCEAIYLLIEKGKKGEIYNISANEERTNLEVVKTILRIMNKPESLIKFVEDRPGHDFRYSISSEKIRSLGWMPKYTFEQGIKITVEWYLKNEWWWRKVINEKVISETPWKVKS</sequence>
<evidence type="ECO:0000313" key="5">
    <source>
        <dbReference type="EMBL" id="AWR96239.1"/>
    </source>
</evidence>
<evidence type="ECO:0000313" key="6">
    <source>
        <dbReference type="Proteomes" id="UP000248410"/>
    </source>
</evidence>
<dbReference type="CDD" id="cd05246">
    <property type="entry name" value="dTDP_GD_SDR_e"/>
    <property type="match status" value="1"/>
</dbReference>
<evidence type="ECO:0000256" key="2">
    <source>
        <dbReference type="ARBA" id="ARBA00023027"/>
    </source>
</evidence>
<dbReference type="NCBIfam" id="TIGR01181">
    <property type="entry name" value="dTDP_gluc_dehyt"/>
    <property type="match status" value="1"/>
</dbReference>
<keyword evidence="2" id="KW-0520">NAD</keyword>
<dbReference type="KEGG" id="asul:DFR86_00890"/>
<dbReference type="AlphaFoldDB" id="A0A2U9IJL7"/>
<gene>
    <name evidence="5" type="primary">rfbB</name>
    <name evidence="5" type="ORF">DFR86_00890</name>
</gene>
<reference evidence="5 6" key="1">
    <citation type="submission" date="2018-05" db="EMBL/GenBank/DDBJ databases">
        <title>Complete Genome Sequences of Extremely Thermoacidophilic, Metal-Mobilizing Type-Strain Members of the Archaeal Family Sulfolobaceae: Acidianus brierleyi DSM-1651T, Acidianus sulfidivorans DSM-18786T, Metallosphaera hakonensis DSM-7519T, and Metallosphaera prunae DSM-10039T.</title>
        <authorList>
            <person name="Counts J.A."/>
            <person name="Kelly R.M."/>
        </authorList>
    </citation>
    <scope>NUCLEOTIDE SEQUENCE [LARGE SCALE GENOMIC DNA]</scope>
    <source>
        <strain evidence="5 6">JP7</strain>
    </source>
</reference>
<dbReference type="GO" id="GO:0008460">
    <property type="term" value="F:dTDP-glucose 4,6-dehydratase activity"/>
    <property type="evidence" value="ECO:0007669"/>
    <property type="project" value="InterPro"/>
</dbReference>
<dbReference type="EMBL" id="CP029288">
    <property type="protein sequence ID" value="AWR96239.1"/>
    <property type="molecule type" value="Genomic_DNA"/>
</dbReference>
<accession>A0A2U9IJL7</accession>
<evidence type="ECO:0000256" key="3">
    <source>
        <dbReference type="ARBA" id="ARBA00023239"/>
    </source>
</evidence>
<protein>
    <submittedName>
        <fullName evidence="5">dTDP-glucose 4,6-dehydratase</fullName>
    </submittedName>
</protein>
<comment type="cofactor">
    <cofactor evidence="1">
        <name>NAD(+)</name>
        <dbReference type="ChEBI" id="CHEBI:57540"/>
    </cofactor>
</comment>
<dbReference type="InterPro" id="IPR005888">
    <property type="entry name" value="dTDP_Gluc_deHydtase"/>
</dbReference>
<dbReference type="Pfam" id="PF16363">
    <property type="entry name" value="GDP_Man_Dehyd"/>
    <property type="match status" value="1"/>
</dbReference>
<dbReference type="Gene3D" id="3.40.50.720">
    <property type="entry name" value="NAD(P)-binding Rossmann-like Domain"/>
    <property type="match status" value="1"/>
</dbReference>
<keyword evidence="3" id="KW-0456">Lyase</keyword>
<dbReference type="GeneID" id="36836481"/>
<feature type="domain" description="NAD(P)-binding" evidence="4">
    <location>
        <begin position="4"/>
        <end position="298"/>
    </location>
</feature>
<dbReference type="OrthoDB" id="4907at2157"/>
<proteinExistence type="predicted"/>
<organism evidence="5 6">
    <name type="scientific">Acidianus sulfidivorans JP7</name>
    <dbReference type="NCBI Taxonomy" id="619593"/>
    <lineage>
        <taxon>Archaea</taxon>
        <taxon>Thermoproteota</taxon>
        <taxon>Thermoprotei</taxon>
        <taxon>Sulfolobales</taxon>
        <taxon>Sulfolobaceae</taxon>
        <taxon>Acidianus</taxon>
    </lineage>
</organism>
<dbReference type="InterPro" id="IPR036291">
    <property type="entry name" value="NAD(P)-bd_dom_sf"/>
</dbReference>
<dbReference type="Proteomes" id="UP000248410">
    <property type="component" value="Chromosome"/>
</dbReference>
<evidence type="ECO:0000259" key="4">
    <source>
        <dbReference type="Pfam" id="PF16363"/>
    </source>
</evidence>
<keyword evidence="6" id="KW-1185">Reference proteome</keyword>
<name>A0A2U9IJL7_9CREN</name>
<evidence type="ECO:0000256" key="1">
    <source>
        <dbReference type="ARBA" id="ARBA00001911"/>
    </source>
</evidence>
<dbReference type="GO" id="GO:0009225">
    <property type="term" value="P:nucleotide-sugar metabolic process"/>
    <property type="evidence" value="ECO:0007669"/>
    <property type="project" value="InterPro"/>
</dbReference>